<dbReference type="PANTHER" id="PTHR30204:SF82">
    <property type="entry name" value="TRANSCRIPTIONAL REGULATOR, MERR FAMILY"/>
    <property type="match status" value="1"/>
</dbReference>
<comment type="caution">
    <text evidence="3">The sequence shown here is derived from an EMBL/GenBank/DDBJ whole genome shotgun (WGS) entry which is preliminary data.</text>
</comment>
<evidence type="ECO:0000313" key="3">
    <source>
        <dbReference type="EMBL" id="MST73347.1"/>
    </source>
</evidence>
<dbReference type="SMART" id="SM00422">
    <property type="entry name" value="HTH_MERR"/>
    <property type="match status" value="1"/>
</dbReference>
<keyword evidence="4" id="KW-1185">Reference proteome</keyword>
<dbReference type="InterPro" id="IPR009061">
    <property type="entry name" value="DNA-bd_dom_put_sf"/>
</dbReference>
<gene>
    <name evidence="3" type="ORF">FYJ68_09565</name>
</gene>
<dbReference type="CDD" id="cd01109">
    <property type="entry name" value="HTH_YyaN"/>
    <property type="match status" value="1"/>
</dbReference>
<name>A0A6N7XDH2_9ACTN</name>
<dbReference type="RefSeq" id="WP_154436064.1">
    <property type="nucleotide sequence ID" value="NZ_VUNC01000009.1"/>
</dbReference>
<dbReference type="PROSITE" id="PS50937">
    <property type="entry name" value="HTH_MERR_2"/>
    <property type="match status" value="1"/>
</dbReference>
<feature type="domain" description="HTH merR-type" evidence="2">
    <location>
        <begin position="1"/>
        <end position="69"/>
    </location>
</feature>
<dbReference type="SUPFAM" id="SSF46955">
    <property type="entry name" value="Putative DNA-binding domain"/>
    <property type="match status" value="1"/>
</dbReference>
<proteinExistence type="predicted"/>
<dbReference type="InterPro" id="IPR000551">
    <property type="entry name" value="MerR-type_HTH_dom"/>
</dbReference>
<sequence>MYTIGQVSRMFGLPVSTIRYYDKMGLLPGLERTSGTRRFGDDQIEALRLIECLKRSGLEIRDIKRFMDWCQEGPSTYDDRLELFREQRRRVDEQIEELERTRAMIDWKCWYYSQACEWGSEEFAADLPDCLPADGRRLWDAAHADLPTPTAETAPAVGTTSSAL</sequence>
<dbReference type="EMBL" id="VUNC01000009">
    <property type="protein sequence ID" value="MST73347.1"/>
    <property type="molecule type" value="Genomic_DNA"/>
</dbReference>
<evidence type="ECO:0000256" key="1">
    <source>
        <dbReference type="ARBA" id="ARBA00023125"/>
    </source>
</evidence>
<dbReference type="GO" id="GO:0003700">
    <property type="term" value="F:DNA-binding transcription factor activity"/>
    <property type="evidence" value="ECO:0007669"/>
    <property type="project" value="InterPro"/>
</dbReference>
<dbReference type="Proteomes" id="UP000469325">
    <property type="component" value="Unassembled WGS sequence"/>
</dbReference>
<keyword evidence="1" id="KW-0238">DNA-binding</keyword>
<dbReference type="Pfam" id="PF13411">
    <property type="entry name" value="MerR_1"/>
    <property type="match status" value="1"/>
</dbReference>
<accession>A0A6N7XDH2</accession>
<reference evidence="3 4" key="1">
    <citation type="submission" date="2019-08" db="EMBL/GenBank/DDBJ databases">
        <title>In-depth cultivation of the pig gut microbiome towards novel bacterial diversity and tailored functional studies.</title>
        <authorList>
            <person name="Wylensek D."/>
            <person name="Hitch T.C.A."/>
            <person name="Clavel T."/>
        </authorList>
    </citation>
    <scope>NUCLEOTIDE SEQUENCE [LARGE SCALE GENOMIC DNA]</scope>
    <source>
        <strain evidence="3 4">CA-Schmier-601-WT-1</strain>
    </source>
</reference>
<dbReference type="GO" id="GO:0003677">
    <property type="term" value="F:DNA binding"/>
    <property type="evidence" value="ECO:0007669"/>
    <property type="project" value="UniProtKB-KW"/>
</dbReference>
<dbReference type="PRINTS" id="PR00040">
    <property type="entry name" value="HTHMERR"/>
</dbReference>
<dbReference type="Gene3D" id="1.10.1660.10">
    <property type="match status" value="1"/>
</dbReference>
<dbReference type="AlphaFoldDB" id="A0A6N7XDH2"/>
<dbReference type="InterPro" id="IPR047057">
    <property type="entry name" value="MerR_fam"/>
</dbReference>
<evidence type="ECO:0000313" key="4">
    <source>
        <dbReference type="Proteomes" id="UP000469325"/>
    </source>
</evidence>
<dbReference type="PANTHER" id="PTHR30204">
    <property type="entry name" value="REDOX-CYCLING DRUG-SENSING TRANSCRIPTIONAL ACTIVATOR SOXR"/>
    <property type="match status" value="1"/>
</dbReference>
<protein>
    <submittedName>
        <fullName evidence="3">MerR family transcriptional regulator</fullName>
    </submittedName>
</protein>
<organism evidence="3 4">
    <name type="scientific">Olsenella porci</name>
    <dbReference type="NCBI Taxonomy" id="2652279"/>
    <lineage>
        <taxon>Bacteria</taxon>
        <taxon>Bacillati</taxon>
        <taxon>Actinomycetota</taxon>
        <taxon>Coriobacteriia</taxon>
        <taxon>Coriobacteriales</taxon>
        <taxon>Atopobiaceae</taxon>
        <taxon>Olsenella</taxon>
    </lineage>
</organism>
<evidence type="ECO:0000259" key="2">
    <source>
        <dbReference type="PROSITE" id="PS50937"/>
    </source>
</evidence>